<reference evidence="1 2" key="1">
    <citation type="submission" date="2020-04" db="EMBL/GenBank/DDBJ databases">
        <title>Rhizobium sp. S-51 isolated from soil.</title>
        <authorList>
            <person name="Dahal R.H."/>
        </authorList>
    </citation>
    <scope>NUCLEOTIDE SEQUENCE [LARGE SCALE GENOMIC DNA]</scope>
    <source>
        <strain evidence="1 2">S-51</strain>
    </source>
</reference>
<comment type="caution">
    <text evidence="1">The sequence shown here is derived from an EMBL/GenBank/DDBJ whole genome shotgun (WGS) entry which is preliminary data.</text>
</comment>
<name>A0A7Y0AW59_9HYPH</name>
<sequence>MNIQSSKGQDTMFQSFHQDQRHTIHLPGTPKRCFGFFTPEGERLWVDDWSPAYFHRTIAVSLEGTVFSTGHDGEMTIWVVADHDPDDHRIRYSRISPGVRAVLVDVHCRPEENGTAVEIRYRSTGLSPTGNAVIEAMSGPAFPAMIEAWKHRILPLL</sequence>
<dbReference type="Proteomes" id="UP000541470">
    <property type="component" value="Unassembled WGS sequence"/>
</dbReference>
<dbReference type="InterPro" id="IPR023393">
    <property type="entry name" value="START-like_dom_sf"/>
</dbReference>
<organism evidence="1 2">
    <name type="scientific">Rhizobium terricola</name>
    <dbReference type="NCBI Taxonomy" id="2728849"/>
    <lineage>
        <taxon>Bacteria</taxon>
        <taxon>Pseudomonadati</taxon>
        <taxon>Pseudomonadota</taxon>
        <taxon>Alphaproteobacteria</taxon>
        <taxon>Hyphomicrobiales</taxon>
        <taxon>Rhizobiaceae</taxon>
        <taxon>Rhizobium/Agrobacterium group</taxon>
        <taxon>Rhizobium</taxon>
    </lineage>
</organism>
<protein>
    <submittedName>
        <fullName evidence="1">SRPBCC family protein</fullName>
    </submittedName>
</protein>
<dbReference type="AlphaFoldDB" id="A0A7Y0AW59"/>
<accession>A0A7Y0AW59</accession>
<evidence type="ECO:0000313" key="2">
    <source>
        <dbReference type="Proteomes" id="UP000541470"/>
    </source>
</evidence>
<keyword evidence="2" id="KW-1185">Reference proteome</keyword>
<dbReference type="Gene3D" id="3.30.530.20">
    <property type="match status" value="1"/>
</dbReference>
<evidence type="ECO:0000313" key="1">
    <source>
        <dbReference type="EMBL" id="NML74606.1"/>
    </source>
</evidence>
<dbReference type="RefSeq" id="WP_169590192.1">
    <property type="nucleotide sequence ID" value="NZ_JABBGK010000002.1"/>
</dbReference>
<proteinExistence type="predicted"/>
<dbReference type="SUPFAM" id="SSF55961">
    <property type="entry name" value="Bet v1-like"/>
    <property type="match status" value="1"/>
</dbReference>
<dbReference type="EMBL" id="JABBGK010000002">
    <property type="protein sequence ID" value="NML74606.1"/>
    <property type="molecule type" value="Genomic_DNA"/>
</dbReference>
<gene>
    <name evidence="1" type="ORF">HHL25_10775</name>
</gene>